<accession>A0ABW6YL18</accession>
<protein>
    <submittedName>
        <fullName evidence="1">Uncharacterized protein</fullName>
    </submittedName>
</protein>
<dbReference type="Proteomes" id="UP001603013">
    <property type="component" value="Unassembled WGS sequence"/>
</dbReference>
<keyword evidence="2" id="KW-1185">Reference proteome</keyword>
<proteinExistence type="predicted"/>
<gene>
    <name evidence="1" type="ORF">ACF05T_30765</name>
</gene>
<name>A0ABW6YL18_9ACTN</name>
<dbReference type="RefSeq" id="WP_391937262.1">
    <property type="nucleotide sequence ID" value="NZ_JBIBSM010000022.1"/>
</dbReference>
<comment type="caution">
    <text evidence="1">The sequence shown here is derived from an EMBL/GenBank/DDBJ whole genome shotgun (WGS) entry which is preliminary data.</text>
</comment>
<dbReference type="EMBL" id="JBIBSM010000022">
    <property type="protein sequence ID" value="MFF8280423.1"/>
    <property type="molecule type" value="Genomic_DNA"/>
</dbReference>
<sequence length="155" mass="16920">MLRKYAKGDVLAVPVGDEHVALAQIVEKLSGNILVAVFPELLGAGESVEVATAKLDEPVFLAETMDLRIKEGVWRVLGNREVSPAIPVPGYKVWVEPPGEYRRQDIHGTVGEPISADEAETLKRHKSYSPAVIETALRGLHGFGPWRAVFDELAV</sequence>
<evidence type="ECO:0000313" key="2">
    <source>
        <dbReference type="Proteomes" id="UP001603013"/>
    </source>
</evidence>
<reference evidence="1 2" key="1">
    <citation type="submission" date="2024-10" db="EMBL/GenBank/DDBJ databases">
        <title>The Natural Products Discovery Center: Release of the First 8490 Sequenced Strains for Exploring Actinobacteria Biosynthetic Diversity.</title>
        <authorList>
            <person name="Kalkreuter E."/>
            <person name="Kautsar S.A."/>
            <person name="Yang D."/>
            <person name="Bader C.D."/>
            <person name="Teijaro C.N."/>
            <person name="Fluegel L."/>
            <person name="Davis C.M."/>
            <person name="Simpson J.R."/>
            <person name="Lauterbach L."/>
            <person name="Steele A.D."/>
            <person name="Gui C."/>
            <person name="Meng S."/>
            <person name="Li G."/>
            <person name="Viehrig K."/>
            <person name="Ye F."/>
            <person name="Su P."/>
            <person name="Kiefer A.F."/>
            <person name="Nichols A."/>
            <person name="Cepeda A.J."/>
            <person name="Yan W."/>
            <person name="Fan B."/>
            <person name="Jiang Y."/>
            <person name="Adhikari A."/>
            <person name="Zheng C.-J."/>
            <person name="Schuster L."/>
            <person name="Cowan T.M."/>
            <person name="Smanski M.J."/>
            <person name="Chevrette M.G."/>
            <person name="De Carvalho L.P.S."/>
            <person name="Shen B."/>
        </authorList>
    </citation>
    <scope>NUCLEOTIDE SEQUENCE [LARGE SCALE GENOMIC DNA]</scope>
    <source>
        <strain evidence="1 2">NPDC015755</strain>
    </source>
</reference>
<organism evidence="1 2">
    <name type="scientific">Streptomyces lateritius</name>
    <dbReference type="NCBI Taxonomy" id="67313"/>
    <lineage>
        <taxon>Bacteria</taxon>
        <taxon>Bacillati</taxon>
        <taxon>Actinomycetota</taxon>
        <taxon>Actinomycetes</taxon>
        <taxon>Kitasatosporales</taxon>
        <taxon>Streptomycetaceae</taxon>
        <taxon>Streptomyces</taxon>
    </lineage>
</organism>
<evidence type="ECO:0000313" key="1">
    <source>
        <dbReference type="EMBL" id="MFF8280423.1"/>
    </source>
</evidence>